<comment type="caution">
    <text evidence="3">The sequence shown here is derived from an EMBL/GenBank/DDBJ whole genome shotgun (WGS) entry which is preliminary data.</text>
</comment>
<evidence type="ECO:0000313" key="3">
    <source>
        <dbReference type="EMBL" id="KAK8768250.1"/>
    </source>
</evidence>
<proteinExistence type="predicted"/>
<feature type="signal peptide" evidence="2">
    <location>
        <begin position="1"/>
        <end position="16"/>
    </location>
</feature>
<dbReference type="AlphaFoldDB" id="A0AAQ4E0L0"/>
<keyword evidence="4" id="KW-1185">Reference proteome</keyword>
<protein>
    <recommendedName>
        <fullName evidence="5">Secreted protein</fullName>
    </recommendedName>
</protein>
<evidence type="ECO:0008006" key="5">
    <source>
        <dbReference type="Google" id="ProtNLM"/>
    </source>
</evidence>
<evidence type="ECO:0000313" key="4">
    <source>
        <dbReference type="Proteomes" id="UP001321473"/>
    </source>
</evidence>
<evidence type="ECO:0000256" key="2">
    <source>
        <dbReference type="SAM" id="SignalP"/>
    </source>
</evidence>
<dbReference type="Proteomes" id="UP001321473">
    <property type="component" value="Unassembled WGS sequence"/>
</dbReference>
<keyword evidence="2" id="KW-0732">Signal</keyword>
<feature type="non-terminal residue" evidence="3">
    <location>
        <position position="1"/>
    </location>
</feature>
<organism evidence="3 4">
    <name type="scientific">Amblyomma americanum</name>
    <name type="common">Lone star tick</name>
    <dbReference type="NCBI Taxonomy" id="6943"/>
    <lineage>
        <taxon>Eukaryota</taxon>
        <taxon>Metazoa</taxon>
        <taxon>Ecdysozoa</taxon>
        <taxon>Arthropoda</taxon>
        <taxon>Chelicerata</taxon>
        <taxon>Arachnida</taxon>
        <taxon>Acari</taxon>
        <taxon>Parasitiformes</taxon>
        <taxon>Ixodida</taxon>
        <taxon>Ixodoidea</taxon>
        <taxon>Ixodidae</taxon>
        <taxon>Amblyomminae</taxon>
        <taxon>Amblyomma</taxon>
    </lineage>
</organism>
<evidence type="ECO:0000256" key="1">
    <source>
        <dbReference type="SAM" id="MobiDB-lite"/>
    </source>
</evidence>
<name>A0AAQ4E0L0_AMBAM</name>
<dbReference type="EMBL" id="JARKHS020024288">
    <property type="protein sequence ID" value="KAK8768250.1"/>
    <property type="molecule type" value="Genomic_DNA"/>
</dbReference>
<feature type="region of interest" description="Disordered" evidence="1">
    <location>
        <begin position="26"/>
        <end position="53"/>
    </location>
</feature>
<sequence>VPAFLTWVSCGTLAFCADLGHHLHPEQREPNSEGCPPSLGSANHRQVSRRQGAGLHLQLARWTGLQCNYSPKPTRPCGFPFVPDANGPRESRGGLLSCRERARRHKALGPRRCGHSPAGREVPHHVHILAV</sequence>
<accession>A0AAQ4E0L0</accession>
<gene>
    <name evidence="3" type="ORF">V5799_015283</name>
</gene>
<feature type="chain" id="PRO_5042928535" description="Secreted protein" evidence="2">
    <location>
        <begin position="17"/>
        <end position="131"/>
    </location>
</feature>
<reference evidence="3 4" key="1">
    <citation type="journal article" date="2023" name="Arcadia Sci">
        <title>De novo assembly of a long-read Amblyomma americanum tick genome.</title>
        <authorList>
            <person name="Chou S."/>
            <person name="Poskanzer K.E."/>
            <person name="Rollins M."/>
            <person name="Thuy-Boun P.S."/>
        </authorList>
    </citation>
    <scope>NUCLEOTIDE SEQUENCE [LARGE SCALE GENOMIC DNA]</scope>
    <source>
        <strain evidence="3">F_SG_1</strain>
        <tissue evidence="3">Salivary glands</tissue>
    </source>
</reference>